<dbReference type="Proteomes" id="UP000887116">
    <property type="component" value="Unassembled WGS sequence"/>
</dbReference>
<dbReference type="EMBL" id="BMAO01034481">
    <property type="protein sequence ID" value="GFQ96824.1"/>
    <property type="molecule type" value="Genomic_DNA"/>
</dbReference>
<organism evidence="1 2">
    <name type="scientific">Trichonephila clavata</name>
    <name type="common">Joro spider</name>
    <name type="synonym">Nephila clavata</name>
    <dbReference type="NCBI Taxonomy" id="2740835"/>
    <lineage>
        <taxon>Eukaryota</taxon>
        <taxon>Metazoa</taxon>
        <taxon>Ecdysozoa</taxon>
        <taxon>Arthropoda</taxon>
        <taxon>Chelicerata</taxon>
        <taxon>Arachnida</taxon>
        <taxon>Araneae</taxon>
        <taxon>Araneomorphae</taxon>
        <taxon>Entelegynae</taxon>
        <taxon>Araneoidea</taxon>
        <taxon>Nephilidae</taxon>
        <taxon>Trichonephila</taxon>
    </lineage>
</organism>
<gene>
    <name evidence="1" type="ORF">TNCT_66371</name>
</gene>
<proteinExistence type="predicted"/>
<protein>
    <submittedName>
        <fullName evidence="1">Uncharacterized protein</fullName>
    </submittedName>
</protein>
<accession>A0A8X6G8P7</accession>
<evidence type="ECO:0000313" key="2">
    <source>
        <dbReference type="Proteomes" id="UP000887116"/>
    </source>
</evidence>
<comment type="caution">
    <text evidence="1">The sequence shown here is derived from an EMBL/GenBank/DDBJ whole genome shotgun (WGS) entry which is preliminary data.</text>
</comment>
<evidence type="ECO:0000313" key="1">
    <source>
        <dbReference type="EMBL" id="GFQ96824.1"/>
    </source>
</evidence>
<name>A0A8X6G8P7_TRICU</name>
<sequence length="89" mass="10361">MIINNSKVVLMVKEQLRDLLKVWQDRANLVNSTSLVSPIGDCCKLFWWCHIRRSLNLPSLVSKSWYWRTFSGSPFEVSEFAQISWSVLA</sequence>
<keyword evidence="2" id="KW-1185">Reference proteome</keyword>
<dbReference type="AlphaFoldDB" id="A0A8X6G8P7"/>
<reference evidence="1" key="1">
    <citation type="submission" date="2020-07" db="EMBL/GenBank/DDBJ databases">
        <title>Multicomponent nature underlies the extraordinary mechanical properties of spider dragline silk.</title>
        <authorList>
            <person name="Kono N."/>
            <person name="Nakamura H."/>
            <person name="Mori M."/>
            <person name="Yoshida Y."/>
            <person name="Ohtoshi R."/>
            <person name="Malay A.D."/>
            <person name="Moran D.A.P."/>
            <person name="Tomita M."/>
            <person name="Numata K."/>
            <person name="Arakawa K."/>
        </authorList>
    </citation>
    <scope>NUCLEOTIDE SEQUENCE</scope>
</reference>